<name>A0A6A4KG76_APOLU</name>
<protein>
    <submittedName>
        <fullName evidence="2">Uncharacterized protein</fullName>
    </submittedName>
</protein>
<organism evidence="2 3">
    <name type="scientific">Apolygus lucorum</name>
    <name type="common">Small green plant bug</name>
    <name type="synonym">Lygocoris lucorum</name>
    <dbReference type="NCBI Taxonomy" id="248454"/>
    <lineage>
        <taxon>Eukaryota</taxon>
        <taxon>Metazoa</taxon>
        <taxon>Ecdysozoa</taxon>
        <taxon>Arthropoda</taxon>
        <taxon>Hexapoda</taxon>
        <taxon>Insecta</taxon>
        <taxon>Pterygota</taxon>
        <taxon>Neoptera</taxon>
        <taxon>Paraneoptera</taxon>
        <taxon>Hemiptera</taxon>
        <taxon>Heteroptera</taxon>
        <taxon>Panheteroptera</taxon>
        <taxon>Cimicomorpha</taxon>
        <taxon>Miridae</taxon>
        <taxon>Mirini</taxon>
        <taxon>Apolygus</taxon>
    </lineage>
</organism>
<dbReference type="Gene3D" id="3.40.30.10">
    <property type="entry name" value="Glutaredoxin"/>
    <property type="match status" value="1"/>
</dbReference>
<dbReference type="Pfam" id="PF00085">
    <property type="entry name" value="Thioredoxin"/>
    <property type="match status" value="1"/>
</dbReference>
<evidence type="ECO:0000313" key="3">
    <source>
        <dbReference type="Proteomes" id="UP000466442"/>
    </source>
</evidence>
<evidence type="ECO:0000313" key="2">
    <source>
        <dbReference type="EMBL" id="KAF6204785.1"/>
    </source>
</evidence>
<gene>
    <name evidence="2" type="ORF">GE061_018947</name>
</gene>
<dbReference type="SUPFAM" id="SSF52833">
    <property type="entry name" value="Thioredoxin-like"/>
    <property type="match status" value="1"/>
</dbReference>
<reference evidence="2" key="1">
    <citation type="journal article" date="2021" name="Mol. Ecol. Resour.">
        <title>Apolygus lucorum genome provides insights into omnivorousness and mesophyll feeding.</title>
        <authorList>
            <person name="Liu Y."/>
            <person name="Liu H."/>
            <person name="Wang H."/>
            <person name="Huang T."/>
            <person name="Liu B."/>
            <person name="Yang B."/>
            <person name="Yin L."/>
            <person name="Li B."/>
            <person name="Zhang Y."/>
            <person name="Zhang S."/>
            <person name="Jiang F."/>
            <person name="Zhang X."/>
            <person name="Ren Y."/>
            <person name="Wang B."/>
            <person name="Wang S."/>
            <person name="Lu Y."/>
            <person name="Wu K."/>
            <person name="Fan W."/>
            <person name="Wang G."/>
        </authorList>
    </citation>
    <scope>NUCLEOTIDE SEQUENCE</scope>
    <source>
        <strain evidence="2">12Hb</strain>
    </source>
</reference>
<dbReference type="GO" id="GO:0005739">
    <property type="term" value="C:mitochondrion"/>
    <property type="evidence" value="ECO:0007669"/>
    <property type="project" value="TreeGrafter"/>
</dbReference>
<accession>A0A6A4KG76</accession>
<dbReference type="InterPro" id="IPR036249">
    <property type="entry name" value="Thioredoxin-like_sf"/>
</dbReference>
<sequence>MLLVSTLSSSGDSLSYLAKRALGVGRRHLWRCHQERQKSFNISDNTEFVEKVINSRVPVIVNFHADWCDPCHILTPKLRAITDASEDIHLAIIDVEANPELVHTFEVKAVPAVLAIRNGLVVDKFIGLVDADMIDGMIGRLKGEAPKDTTIPI</sequence>
<keyword evidence="3" id="KW-1185">Reference proteome</keyword>
<dbReference type="Proteomes" id="UP000466442">
    <property type="component" value="Linkage Group LG9"/>
</dbReference>
<dbReference type="AlphaFoldDB" id="A0A6A4KG76"/>
<dbReference type="PANTHER" id="PTHR43601:SF5">
    <property type="entry name" value="EG:132E8.3 PROTEIN"/>
    <property type="match status" value="1"/>
</dbReference>
<evidence type="ECO:0000256" key="1">
    <source>
        <dbReference type="ARBA" id="ARBA00008987"/>
    </source>
</evidence>
<comment type="caution">
    <text evidence="2">The sequence shown here is derived from an EMBL/GenBank/DDBJ whole genome shotgun (WGS) entry which is preliminary data.</text>
</comment>
<dbReference type="OrthoDB" id="19690at2759"/>
<proteinExistence type="inferred from homology"/>
<dbReference type="EMBL" id="WIXP02000009">
    <property type="protein sequence ID" value="KAF6204785.1"/>
    <property type="molecule type" value="Genomic_DNA"/>
</dbReference>
<dbReference type="GO" id="GO:0045454">
    <property type="term" value="P:cell redox homeostasis"/>
    <property type="evidence" value="ECO:0007669"/>
    <property type="project" value="TreeGrafter"/>
</dbReference>
<dbReference type="InterPro" id="IPR013766">
    <property type="entry name" value="Thioredoxin_domain"/>
</dbReference>
<dbReference type="CDD" id="cd02947">
    <property type="entry name" value="TRX_family"/>
    <property type="match status" value="1"/>
</dbReference>
<dbReference type="PROSITE" id="PS51352">
    <property type="entry name" value="THIOREDOXIN_2"/>
    <property type="match status" value="1"/>
</dbReference>
<dbReference type="PANTHER" id="PTHR43601">
    <property type="entry name" value="THIOREDOXIN, MITOCHONDRIAL"/>
    <property type="match status" value="1"/>
</dbReference>
<comment type="similarity">
    <text evidence="1">Belongs to the thioredoxin family.</text>
</comment>